<accession>A0A7H8QDE5</accession>
<keyword evidence="1" id="KW-1133">Transmembrane helix</keyword>
<sequence>MKIIFQAFLASTAIHAIYFLTTMAVGYLKTALYRPNMMDAWQNAETLQRETAFGSTHSPWFHIAMFLSVAFVCWSILFACKKINAGTKRPEVKE</sequence>
<evidence type="ECO:0000313" key="2">
    <source>
        <dbReference type="EMBL" id="QKX52028.1"/>
    </source>
</evidence>
<dbReference type="Proteomes" id="UP000509222">
    <property type="component" value="Chromosome"/>
</dbReference>
<name>A0A7H8QDE5_9BACL</name>
<proteinExistence type="predicted"/>
<feature type="transmembrane region" description="Helical" evidence="1">
    <location>
        <begin position="7"/>
        <end position="28"/>
    </location>
</feature>
<dbReference type="AlphaFoldDB" id="A0A7H8QDE5"/>
<feature type="transmembrane region" description="Helical" evidence="1">
    <location>
        <begin position="60"/>
        <end position="80"/>
    </location>
</feature>
<dbReference type="EMBL" id="CP051177">
    <property type="protein sequence ID" value="QKX52028.1"/>
    <property type="molecule type" value="Genomic_DNA"/>
</dbReference>
<protein>
    <submittedName>
        <fullName evidence="2">Uncharacterized protein</fullName>
    </submittedName>
</protein>
<gene>
    <name evidence="2" type="ORF">HF394_16395</name>
</gene>
<keyword evidence="1" id="KW-0472">Membrane</keyword>
<evidence type="ECO:0000256" key="1">
    <source>
        <dbReference type="SAM" id="Phobius"/>
    </source>
</evidence>
<keyword evidence="1" id="KW-0812">Transmembrane</keyword>
<evidence type="ECO:0000313" key="3">
    <source>
        <dbReference type="Proteomes" id="UP000509222"/>
    </source>
</evidence>
<reference evidence="3" key="2">
    <citation type="submission" date="2020-06" db="EMBL/GenBank/DDBJ databases">
        <title>Isolation of Planomicrobium glaciei.</title>
        <authorList>
            <person name="Malisova L."/>
            <person name="Safrankova R."/>
            <person name="Jakubu V."/>
            <person name="Spanelova P."/>
        </authorList>
    </citation>
    <scope>NUCLEOTIDE SEQUENCE [LARGE SCALE GENOMIC DNA]</scope>
    <source>
        <strain evidence="3">NRL-ATB46093</strain>
    </source>
</reference>
<dbReference type="RefSeq" id="WP_176294903.1">
    <property type="nucleotide sequence ID" value="NZ_CP051177.1"/>
</dbReference>
<organism evidence="2 3">
    <name type="scientific">Planococcus glaciei</name>
    <dbReference type="NCBI Taxonomy" id="459472"/>
    <lineage>
        <taxon>Bacteria</taxon>
        <taxon>Bacillati</taxon>
        <taxon>Bacillota</taxon>
        <taxon>Bacilli</taxon>
        <taxon>Bacillales</taxon>
        <taxon>Caryophanaceae</taxon>
        <taxon>Planococcus</taxon>
    </lineage>
</organism>
<keyword evidence="3" id="KW-1185">Reference proteome</keyword>
<reference evidence="2 3" key="1">
    <citation type="submission" date="2020-04" db="EMBL/GenBank/DDBJ databases">
        <authorList>
            <person name="Pajer P."/>
            <person name="Broz P."/>
        </authorList>
    </citation>
    <scope>NUCLEOTIDE SEQUENCE [LARGE SCALE GENOMIC DNA]</scope>
    <source>
        <strain evidence="3">NRL-ATB46093</strain>
    </source>
</reference>